<dbReference type="EMBL" id="VKHP01000160">
    <property type="protein sequence ID" value="NEV00092.1"/>
    <property type="molecule type" value="Genomic_DNA"/>
</dbReference>
<protein>
    <submittedName>
        <fullName evidence="1">Uncharacterized protein</fullName>
    </submittedName>
</protein>
<organism evidence="1 2">
    <name type="scientific">Bradyrhizobium uaiense</name>
    <dbReference type="NCBI Taxonomy" id="2594946"/>
    <lineage>
        <taxon>Bacteria</taxon>
        <taxon>Pseudomonadati</taxon>
        <taxon>Pseudomonadota</taxon>
        <taxon>Alphaproteobacteria</taxon>
        <taxon>Hyphomicrobiales</taxon>
        <taxon>Nitrobacteraceae</taxon>
        <taxon>Bradyrhizobium</taxon>
    </lineage>
</organism>
<dbReference type="InterPro" id="IPR025701">
    <property type="entry name" value="UBQ-conjugat_E2_E"/>
</dbReference>
<dbReference type="Pfam" id="PF14462">
    <property type="entry name" value="Prok-E2_E"/>
    <property type="match status" value="1"/>
</dbReference>
<sequence>MIGEQFQQLKEYLQEFKQQDAEIQRRADASYLITVKGVDLPDGWSAKKVDVFFIAPPGYPAARPDCFWVSPPVRLPNAAIPQNANEGTPLPYDPNPGRPLTWFSWHLQTWDPNRDRLEQFYRVILQRLDPPR</sequence>
<reference evidence="1 2" key="1">
    <citation type="journal article" date="2020" name="Arch. Microbiol.">
        <title>Bradyrhizobium uaiense sp. nov., a new highly efficient cowpea symbiont.</title>
        <authorList>
            <person name="Cabral Michel D."/>
            <person name="Azarias Guimaraes A."/>
            <person name="Martins da Costa E."/>
            <person name="Soares de Carvalho T."/>
            <person name="Balsanelli E."/>
            <person name="Willems A."/>
            <person name="Maltempi de Souza E."/>
            <person name="de Souza Moreira F.M."/>
        </authorList>
    </citation>
    <scope>NUCLEOTIDE SEQUENCE [LARGE SCALE GENOMIC DNA]</scope>
    <source>
        <strain evidence="1 2">UFLA 03-164</strain>
    </source>
</reference>
<comment type="caution">
    <text evidence="1">The sequence shown here is derived from an EMBL/GenBank/DDBJ whole genome shotgun (WGS) entry which is preliminary data.</text>
</comment>
<keyword evidence="2" id="KW-1185">Reference proteome</keyword>
<dbReference type="AlphaFoldDB" id="A0A6P1BRA2"/>
<proteinExistence type="predicted"/>
<dbReference type="Proteomes" id="UP000468531">
    <property type="component" value="Unassembled WGS sequence"/>
</dbReference>
<name>A0A6P1BRA2_9BRAD</name>
<evidence type="ECO:0000313" key="2">
    <source>
        <dbReference type="Proteomes" id="UP000468531"/>
    </source>
</evidence>
<gene>
    <name evidence="1" type="ORF">FNJ47_30820</name>
</gene>
<accession>A0A6P1BRA2</accession>
<evidence type="ECO:0000313" key="1">
    <source>
        <dbReference type="EMBL" id="NEV00092.1"/>
    </source>
</evidence>
<dbReference type="RefSeq" id="WP_163159668.1">
    <property type="nucleotide sequence ID" value="NZ_VKHP01000160.1"/>
</dbReference>